<sequence>MAVFSYIEGFYNPLRRHSALGYRSPIVYEQDTASEAAKPDLLSQVP</sequence>
<reference evidence="1 3" key="1">
    <citation type="submission" date="2011-09" db="EMBL/GenBank/DDBJ databases">
        <title>The draft genome of Methylobacterium extorquens DSM 13060.</title>
        <authorList>
            <consortium name="US DOE Joint Genome Institute (JGI-PGF)"/>
            <person name="Lucas S."/>
            <person name="Han J."/>
            <person name="Lapidus A."/>
            <person name="Cheng J.-F."/>
            <person name="Goodwin L."/>
            <person name="Pitluck S."/>
            <person name="Peters L."/>
            <person name="Land M.L."/>
            <person name="Hauser L."/>
            <person name="Koskimaki J."/>
            <person name="Halonen O."/>
            <person name="Pirttila A."/>
            <person name="Frank C."/>
            <person name="Woyke T.J."/>
        </authorList>
    </citation>
    <scope>NUCLEOTIDE SEQUENCE [LARGE SCALE GENOMIC DNA]</scope>
    <source>
        <strain evidence="1 3">DSM 13060</strain>
    </source>
</reference>
<accession>H1KVY4</accession>
<organism evidence="1 3">
    <name type="scientific">Methylorubrum extorquens DSM 13060</name>
    <dbReference type="NCBI Taxonomy" id="882800"/>
    <lineage>
        <taxon>Bacteria</taxon>
        <taxon>Pseudomonadati</taxon>
        <taxon>Pseudomonadota</taxon>
        <taxon>Alphaproteobacteria</taxon>
        <taxon>Hyphomicrobiales</taxon>
        <taxon>Methylobacteriaceae</taxon>
        <taxon>Methylorubrum</taxon>
    </lineage>
</organism>
<comment type="caution">
    <text evidence="1">The sequence shown here is derived from an EMBL/GenBank/DDBJ whole genome shotgun (WGS) entry which is preliminary data.</text>
</comment>
<dbReference type="EMBL" id="AGJK01000581">
    <property type="protein sequence ID" value="EHP71493.1"/>
    <property type="molecule type" value="Genomic_DNA"/>
</dbReference>
<dbReference type="AlphaFoldDB" id="H1KVY4"/>
<dbReference type="EMBL" id="AGJK01000266">
    <property type="protein sequence ID" value="EHP88539.1"/>
    <property type="molecule type" value="Genomic_DNA"/>
</dbReference>
<evidence type="ECO:0000313" key="1">
    <source>
        <dbReference type="EMBL" id="EHP71493.1"/>
    </source>
</evidence>
<dbReference type="PATRIC" id="fig|882800.3.peg.5355"/>
<gene>
    <name evidence="2" type="ORF">MetexDRAFT_5499</name>
    <name evidence="1" type="ORF">MetexDRAFT_6797</name>
</gene>
<dbReference type="Proteomes" id="UP000004382">
    <property type="component" value="Unassembled WGS sequence"/>
</dbReference>
<evidence type="ECO:0008006" key="4">
    <source>
        <dbReference type="Google" id="ProtNLM"/>
    </source>
</evidence>
<evidence type="ECO:0000313" key="3">
    <source>
        <dbReference type="Proteomes" id="UP000004382"/>
    </source>
</evidence>
<evidence type="ECO:0000313" key="2">
    <source>
        <dbReference type="EMBL" id="EHP88539.1"/>
    </source>
</evidence>
<protein>
    <recommendedName>
        <fullName evidence="4">Integrase catalytic region</fullName>
    </recommendedName>
</protein>
<name>H1KVY4_METEX</name>
<proteinExistence type="predicted"/>